<protein>
    <submittedName>
        <fullName evidence="1">Nucleotide pyrophosphohydrolase</fullName>
    </submittedName>
</protein>
<dbReference type="Pfam" id="PF12643">
    <property type="entry name" value="MazG-like"/>
    <property type="match status" value="1"/>
</dbReference>
<dbReference type="SUPFAM" id="SSF101386">
    <property type="entry name" value="all-alpha NTP pyrophosphatases"/>
    <property type="match status" value="1"/>
</dbReference>
<dbReference type="InterPro" id="IPR025984">
    <property type="entry name" value="DCTPP"/>
</dbReference>
<organism evidence="1 2">
    <name type="scientific">Fusibacter bizertensis</name>
    <dbReference type="NCBI Taxonomy" id="1488331"/>
    <lineage>
        <taxon>Bacteria</taxon>
        <taxon>Bacillati</taxon>
        <taxon>Bacillota</taxon>
        <taxon>Clostridia</taxon>
        <taxon>Eubacteriales</taxon>
        <taxon>Eubacteriales Family XII. Incertae Sedis</taxon>
        <taxon>Fusibacter</taxon>
    </lineage>
</organism>
<evidence type="ECO:0000313" key="2">
    <source>
        <dbReference type="Proteomes" id="UP001158045"/>
    </source>
</evidence>
<name>A0ABT6NE09_9FIRM</name>
<gene>
    <name evidence="1" type="ORF">QE109_10905</name>
</gene>
<keyword evidence="2" id="KW-1185">Reference proteome</keyword>
<dbReference type="PANTHER" id="PTHR46523">
    <property type="entry name" value="DCTP PYROPHOSPHATASE 1"/>
    <property type="match status" value="1"/>
</dbReference>
<accession>A0ABT6NE09</accession>
<evidence type="ECO:0000313" key="1">
    <source>
        <dbReference type="EMBL" id="MDH8678660.1"/>
    </source>
</evidence>
<dbReference type="CDD" id="cd11537">
    <property type="entry name" value="NTP-PPase_RS21-C6_like"/>
    <property type="match status" value="1"/>
</dbReference>
<dbReference type="InterPro" id="IPR052555">
    <property type="entry name" value="dCTP_Pyrophosphatase"/>
</dbReference>
<dbReference type="RefSeq" id="WP_281094510.1">
    <property type="nucleotide sequence ID" value="NZ_JARYZI010000006.1"/>
</dbReference>
<dbReference type="Gene3D" id="1.10.287.1080">
    <property type="entry name" value="MazG-like"/>
    <property type="match status" value="1"/>
</dbReference>
<dbReference type="EMBL" id="JARYZI010000006">
    <property type="protein sequence ID" value="MDH8678660.1"/>
    <property type="molecule type" value="Genomic_DNA"/>
</dbReference>
<sequence>MDRIDNLYKSILEFRNARDWKQFHTPENLAKSISIEAAELLEHFQWGDDYSVNELSDELADILIYSFLMADAVGVDIEEIMLKKIERNKNRFPVEKVKGNSGKNTRVDLEE</sequence>
<proteinExistence type="predicted"/>
<dbReference type="PIRSF" id="PIRSF029826">
    <property type="entry name" value="UCP029826_pph"/>
    <property type="match status" value="1"/>
</dbReference>
<comment type="caution">
    <text evidence="1">The sequence shown here is derived from an EMBL/GenBank/DDBJ whole genome shotgun (WGS) entry which is preliminary data.</text>
</comment>
<dbReference type="PANTHER" id="PTHR46523:SF1">
    <property type="entry name" value="DCTP PYROPHOSPHATASE 1"/>
    <property type="match status" value="1"/>
</dbReference>
<dbReference type="Proteomes" id="UP001158045">
    <property type="component" value="Unassembled WGS sequence"/>
</dbReference>
<reference evidence="1 2" key="1">
    <citation type="submission" date="2023-04" db="EMBL/GenBank/DDBJ databases">
        <title>Fusibacter bizertensis strain WBS, isolated from littoral bottom sediments of the Arctic seas - biochemical and genomic analysis.</title>
        <authorList>
            <person name="Brioukhanov A.L."/>
        </authorList>
    </citation>
    <scope>NUCLEOTIDE SEQUENCE [LARGE SCALE GENOMIC DNA]</scope>
    <source>
        <strain evidence="1 2">WBS</strain>
    </source>
</reference>